<dbReference type="KEGG" id="pqu:IG609_013790"/>
<proteinExistence type="predicted"/>
<protein>
    <submittedName>
        <fullName evidence="1">Uncharacterized protein</fullName>
    </submittedName>
</protein>
<gene>
    <name evidence="1" type="ORF">IG609_013790</name>
</gene>
<dbReference type="Proteomes" id="UP000806577">
    <property type="component" value="Chromosome"/>
</dbReference>
<reference evidence="1 2" key="1">
    <citation type="journal article" date="2021" name="Int. J. Syst. Evol. Microbiol.">
        <title>&lt;i&gt;Pectobacterium quasiaquaticum&lt;/i&gt; sp. nov., isolated from waterways.</title>
        <authorList>
            <person name="Ben Moussa H."/>
            <person name="Pedron J."/>
            <person name="Bertrand C."/>
            <person name="Hecquet A."/>
            <person name="Barny M.A."/>
        </authorList>
    </citation>
    <scope>NUCLEOTIDE SEQUENCE [LARGE SCALE GENOMIC DNA]</scope>
    <source>
        <strain evidence="1 2">A477-S1-J17</strain>
    </source>
</reference>
<evidence type="ECO:0000313" key="2">
    <source>
        <dbReference type="Proteomes" id="UP000806577"/>
    </source>
</evidence>
<evidence type="ECO:0000313" key="1">
    <source>
        <dbReference type="EMBL" id="URG47876.1"/>
    </source>
</evidence>
<dbReference type="EMBL" id="CP065177">
    <property type="protein sequence ID" value="URG47876.1"/>
    <property type="molecule type" value="Genomic_DNA"/>
</dbReference>
<organism evidence="1 2">
    <name type="scientific">Pectobacterium quasiaquaticum</name>
    <dbReference type="NCBI Taxonomy" id="2774015"/>
    <lineage>
        <taxon>Bacteria</taxon>
        <taxon>Pseudomonadati</taxon>
        <taxon>Pseudomonadota</taxon>
        <taxon>Gammaproteobacteria</taxon>
        <taxon>Enterobacterales</taxon>
        <taxon>Pectobacteriaceae</taxon>
        <taxon>Pectobacterium</taxon>
    </lineage>
</organism>
<dbReference type="RefSeq" id="WP_189644257.1">
    <property type="nucleotide sequence ID" value="NZ_CP065177.1"/>
</dbReference>
<dbReference type="AlphaFoldDB" id="A0A9Q2ER45"/>
<keyword evidence="2" id="KW-1185">Reference proteome</keyword>
<sequence length="57" mass="6615">MSISSAIIKDTDKPFAEKVLTGEFDRLFNLYLSKNDHMMDTKVADAMKMNEKEEEEK</sequence>
<name>A0A9Q2ER45_9GAMM</name>
<accession>A0A9Q2ER45</accession>